<name>A0A6J4PLP9_9ACTN</name>
<evidence type="ECO:0000313" key="3">
    <source>
        <dbReference type="EMBL" id="CAA9419579.1"/>
    </source>
</evidence>
<dbReference type="AlphaFoldDB" id="A0A6J4PLP9"/>
<reference evidence="3" key="1">
    <citation type="submission" date="2020-02" db="EMBL/GenBank/DDBJ databases">
        <authorList>
            <person name="Meier V. D."/>
        </authorList>
    </citation>
    <scope>NUCLEOTIDE SEQUENCE</scope>
    <source>
        <strain evidence="3">AVDCRST_MAG01</strain>
    </source>
</reference>
<organism evidence="3">
    <name type="scientific">uncultured Rubrobacteraceae bacterium</name>
    <dbReference type="NCBI Taxonomy" id="349277"/>
    <lineage>
        <taxon>Bacteria</taxon>
        <taxon>Bacillati</taxon>
        <taxon>Actinomycetota</taxon>
        <taxon>Rubrobacteria</taxon>
        <taxon>Rubrobacterales</taxon>
        <taxon>Rubrobacteraceae</taxon>
        <taxon>environmental samples</taxon>
    </lineage>
</organism>
<accession>A0A6J4PLP9</accession>
<protein>
    <submittedName>
        <fullName evidence="3">Uncharacterized protein</fullName>
    </submittedName>
</protein>
<proteinExistence type="predicted"/>
<sequence length="109" mass="12743">MYWTALGLAGSSLIVSIATLYLVWGVRRSTRRAERSGDERLEILREQQERLGFLREERRMLEEELEWRRSRMAGEEGPLELNAPSAQSNGHSESEQSKLRSWLRHVFGR</sequence>
<evidence type="ECO:0000256" key="1">
    <source>
        <dbReference type="SAM" id="MobiDB-lite"/>
    </source>
</evidence>
<evidence type="ECO:0000256" key="2">
    <source>
        <dbReference type="SAM" id="Phobius"/>
    </source>
</evidence>
<feature type="region of interest" description="Disordered" evidence="1">
    <location>
        <begin position="73"/>
        <end position="109"/>
    </location>
</feature>
<keyword evidence="2" id="KW-0472">Membrane</keyword>
<dbReference type="EMBL" id="CADCUW010000303">
    <property type="protein sequence ID" value="CAA9419579.1"/>
    <property type="molecule type" value="Genomic_DNA"/>
</dbReference>
<feature type="transmembrane region" description="Helical" evidence="2">
    <location>
        <begin position="6"/>
        <end position="26"/>
    </location>
</feature>
<gene>
    <name evidence="3" type="ORF">AVDCRST_MAG01-01-2165</name>
</gene>
<keyword evidence="2" id="KW-0812">Transmembrane</keyword>
<keyword evidence="2" id="KW-1133">Transmembrane helix</keyword>